<dbReference type="Pfam" id="PF00096">
    <property type="entry name" value="zf-C2H2"/>
    <property type="match status" value="4"/>
</dbReference>
<feature type="non-terminal residue" evidence="15">
    <location>
        <position position="373"/>
    </location>
</feature>
<evidence type="ECO:0000256" key="8">
    <source>
        <dbReference type="ARBA" id="ARBA00023015"/>
    </source>
</evidence>
<evidence type="ECO:0000256" key="1">
    <source>
        <dbReference type="ARBA" id="ARBA00003767"/>
    </source>
</evidence>
<evidence type="ECO:0000256" key="6">
    <source>
        <dbReference type="ARBA" id="ARBA00022771"/>
    </source>
</evidence>
<feature type="domain" description="C2H2-type" evidence="14">
    <location>
        <begin position="295"/>
        <end position="322"/>
    </location>
</feature>
<dbReference type="PROSITE" id="PS50157">
    <property type="entry name" value="ZINC_FINGER_C2H2_2"/>
    <property type="match status" value="4"/>
</dbReference>
<dbReference type="InterPro" id="IPR036051">
    <property type="entry name" value="KRAB_dom_sf"/>
</dbReference>
<dbReference type="FunFam" id="3.30.160.60:FF:000097">
    <property type="entry name" value="Zinc finger protein"/>
    <property type="match status" value="1"/>
</dbReference>
<dbReference type="FunFam" id="3.30.160.60:FF:001480">
    <property type="entry name" value="Si:cabz01071911.3"/>
    <property type="match status" value="1"/>
</dbReference>
<dbReference type="Gene3D" id="3.30.160.60">
    <property type="entry name" value="Classic Zinc Finger"/>
    <property type="match status" value="4"/>
</dbReference>
<feature type="region of interest" description="Disordered" evidence="13">
    <location>
        <begin position="194"/>
        <end position="260"/>
    </location>
</feature>
<evidence type="ECO:0000313" key="15">
    <source>
        <dbReference type="EMBL" id="PIO31974.1"/>
    </source>
</evidence>
<keyword evidence="9" id="KW-0238">DNA-binding</keyword>
<keyword evidence="5" id="KW-0677">Repeat</keyword>
<evidence type="ECO:0000256" key="13">
    <source>
        <dbReference type="SAM" id="MobiDB-lite"/>
    </source>
</evidence>
<evidence type="ECO:0000259" key="14">
    <source>
        <dbReference type="PROSITE" id="PS50157"/>
    </source>
</evidence>
<keyword evidence="7" id="KW-0862">Zinc</keyword>
<dbReference type="InterPro" id="IPR013087">
    <property type="entry name" value="Znf_C2H2_type"/>
</dbReference>
<dbReference type="OrthoDB" id="6496718at2759"/>
<dbReference type="PANTHER" id="PTHR16515:SF66">
    <property type="entry name" value="C2H2-TYPE DOMAIN-CONTAINING PROTEIN"/>
    <property type="match status" value="1"/>
</dbReference>
<dbReference type="PANTHER" id="PTHR16515">
    <property type="entry name" value="PR DOMAIN ZINC FINGER PROTEIN"/>
    <property type="match status" value="1"/>
</dbReference>
<feature type="domain" description="C2H2-type" evidence="14">
    <location>
        <begin position="267"/>
        <end position="294"/>
    </location>
</feature>
<dbReference type="Proteomes" id="UP000228934">
    <property type="component" value="Unassembled WGS sequence"/>
</dbReference>
<dbReference type="GO" id="GO:0008270">
    <property type="term" value="F:zinc ion binding"/>
    <property type="evidence" value="ECO:0007669"/>
    <property type="project" value="UniProtKB-KW"/>
</dbReference>
<dbReference type="EMBL" id="KV930678">
    <property type="protein sequence ID" value="PIO31974.1"/>
    <property type="molecule type" value="Genomic_DNA"/>
</dbReference>
<dbReference type="InterPro" id="IPR001909">
    <property type="entry name" value="KRAB"/>
</dbReference>
<dbReference type="SMART" id="SM00355">
    <property type="entry name" value="ZnF_C2H2"/>
    <property type="match status" value="4"/>
</dbReference>
<dbReference type="Pfam" id="PF01352">
    <property type="entry name" value="KRAB"/>
    <property type="match status" value="1"/>
</dbReference>
<dbReference type="GO" id="GO:0005634">
    <property type="term" value="C:nucleus"/>
    <property type="evidence" value="ECO:0007669"/>
    <property type="project" value="UniProtKB-SubCell"/>
</dbReference>
<dbReference type="SUPFAM" id="SSF57667">
    <property type="entry name" value="beta-beta-alpha zinc fingers"/>
    <property type="match status" value="2"/>
</dbReference>
<dbReference type="InterPro" id="IPR036236">
    <property type="entry name" value="Znf_C2H2_sf"/>
</dbReference>
<evidence type="ECO:0000256" key="9">
    <source>
        <dbReference type="ARBA" id="ARBA00023125"/>
    </source>
</evidence>
<evidence type="ECO:0000256" key="10">
    <source>
        <dbReference type="ARBA" id="ARBA00023163"/>
    </source>
</evidence>
<organism evidence="15 16">
    <name type="scientific">Aquarana catesbeiana</name>
    <name type="common">American bullfrog</name>
    <name type="synonym">Rana catesbeiana</name>
    <dbReference type="NCBI Taxonomy" id="8400"/>
    <lineage>
        <taxon>Eukaryota</taxon>
        <taxon>Metazoa</taxon>
        <taxon>Chordata</taxon>
        <taxon>Craniata</taxon>
        <taxon>Vertebrata</taxon>
        <taxon>Euteleostomi</taxon>
        <taxon>Amphibia</taxon>
        <taxon>Batrachia</taxon>
        <taxon>Anura</taxon>
        <taxon>Neobatrachia</taxon>
        <taxon>Ranoidea</taxon>
        <taxon>Ranidae</taxon>
        <taxon>Aquarana</taxon>
    </lineage>
</organism>
<keyword evidence="4" id="KW-0479">Metal-binding</keyword>
<name>A0A2G9RVW7_AQUCT</name>
<dbReference type="GO" id="GO:0006355">
    <property type="term" value="P:regulation of DNA-templated transcription"/>
    <property type="evidence" value="ECO:0007669"/>
    <property type="project" value="InterPro"/>
</dbReference>
<comment type="function">
    <text evidence="1">May be involved in transcriptional regulation.</text>
</comment>
<keyword evidence="16" id="KW-1185">Reference proteome</keyword>
<dbReference type="PROSITE" id="PS00028">
    <property type="entry name" value="ZINC_FINGER_C2H2_1"/>
    <property type="match status" value="4"/>
</dbReference>
<protein>
    <recommendedName>
        <fullName evidence="14">C2H2-type domain-containing protein</fullName>
    </recommendedName>
</protein>
<gene>
    <name evidence="15" type="ORF">AB205_0173860</name>
</gene>
<keyword evidence="11" id="KW-0539">Nucleus</keyword>
<evidence type="ECO:0000256" key="2">
    <source>
        <dbReference type="ARBA" id="ARBA00004123"/>
    </source>
</evidence>
<sequence length="373" mass="42999">MEEWEYLEGHKDLYKDVMMEDYQIQNYMKLEKENIHLNNIILNLTLEILYLLTGKNYEVVKKESGEQIMTSSCPNGSSHFVTSEMYNKQQWRTSSLLHASSPITVPPTHCLITKRTVEKILEVTKKIIELLTGEVPIRCQDVTVYFSMEEWEYLEGHKDHYKDVMMEDQQMSTLLDGYKVQNALEGLVNLSSDRSSEDLKQYSPNIRSRLRPRSMNSSDPDKTSHHSHSVLSDDHPSFHSGTEDPSDAEESSSGRSPTVKHRGKKIFRCSECDKCYTRKAHLFRHQAMHTGLLPYKCSECGKSYAEKAELIHHLRVHTGERPFTCSECGQGYKQKKHLNSHLTVHSGEKPFSCSECGKCFKRKPALTVHLQNH</sequence>
<keyword evidence="8" id="KW-0805">Transcription regulation</keyword>
<evidence type="ECO:0000256" key="5">
    <source>
        <dbReference type="ARBA" id="ARBA00022737"/>
    </source>
</evidence>
<comment type="subcellular location">
    <subcellularLocation>
        <location evidence="2">Nucleus</location>
    </subcellularLocation>
</comment>
<accession>A0A2G9RVW7</accession>
<keyword evidence="6 12" id="KW-0863">Zinc-finger</keyword>
<reference evidence="16" key="1">
    <citation type="journal article" date="2017" name="Nat. Commun.">
        <title>The North American bullfrog draft genome provides insight into hormonal regulation of long noncoding RNA.</title>
        <authorList>
            <person name="Hammond S.A."/>
            <person name="Warren R.L."/>
            <person name="Vandervalk B.P."/>
            <person name="Kucuk E."/>
            <person name="Khan H."/>
            <person name="Gibb E.A."/>
            <person name="Pandoh P."/>
            <person name="Kirk H."/>
            <person name="Zhao Y."/>
            <person name="Jones M."/>
            <person name="Mungall A.J."/>
            <person name="Coope R."/>
            <person name="Pleasance S."/>
            <person name="Moore R.A."/>
            <person name="Holt R.A."/>
            <person name="Round J.M."/>
            <person name="Ohora S."/>
            <person name="Walle B.V."/>
            <person name="Veldhoen N."/>
            <person name="Helbing C.C."/>
            <person name="Birol I."/>
        </authorList>
    </citation>
    <scope>NUCLEOTIDE SEQUENCE [LARGE SCALE GENOMIC DNA]</scope>
</reference>
<dbReference type="InterPro" id="IPR050331">
    <property type="entry name" value="Zinc_finger"/>
</dbReference>
<evidence type="ECO:0000256" key="3">
    <source>
        <dbReference type="ARBA" id="ARBA00006991"/>
    </source>
</evidence>
<evidence type="ECO:0000256" key="12">
    <source>
        <dbReference type="PROSITE-ProRule" id="PRU00042"/>
    </source>
</evidence>
<dbReference type="AlphaFoldDB" id="A0A2G9RVW7"/>
<feature type="domain" description="C2H2-type" evidence="14">
    <location>
        <begin position="351"/>
        <end position="373"/>
    </location>
</feature>
<proteinExistence type="inferred from homology"/>
<evidence type="ECO:0000256" key="4">
    <source>
        <dbReference type="ARBA" id="ARBA00022723"/>
    </source>
</evidence>
<dbReference type="FunFam" id="3.30.160.60:FF:000038">
    <property type="entry name" value="Zinc finger protein 624"/>
    <property type="match status" value="1"/>
</dbReference>
<evidence type="ECO:0000256" key="11">
    <source>
        <dbReference type="ARBA" id="ARBA00023242"/>
    </source>
</evidence>
<evidence type="ECO:0000313" key="16">
    <source>
        <dbReference type="Proteomes" id="UP000228934"/>
    </source>
</evidence>
<dbReference type="Gene3D" id="6.10.140.140">
    <property type="match status" value="1"/>
</dbReference>
<dbReference type="GO" id="GO:0003677">
    <property type="term" value="F:DNA binding"/>
    <property type="evidence" value="ECO:0007669"/>
    <property type="project" value="UniProtKB-KW"/>
</dbReference>
<evidence type="ECO:0000256" key="7">
    <source>
        <dbReference type="ARBA" id="ARBA00022833"/>
    </source>
</evidence>
<dbReference type="CDD" id="cd07765">
    <property type="entry name" value="KRAB_A-box"/>
    <property type="match status" value="1"/>
</dbReference>
<dbReference type="FunFam" id="3.30.160.60:FF:000739">
    <property type="entry name" value="Zgc:171418 protein"/>
    <property type="match status" value="1"/>
</dbReference>
<keyword evidence="10" id="KW-0804">Transcription</keyword>
<feature type="domain" description="C2H2-type" evidence="14">
    <location>
        <begin position="323"/>
        <end position="350"/>
    </location>
</feature>
<comment type="similarity">
    <text evidence="3">Belongs to the krueppel C2H2-type zinc-finger protein family.</text>
</comment>
<dbReference type="SUPFAM" id="SSF109640">
    <property type="entry name" value="KRAB domain (Kruppel-associated box)"/>
    <property type="match status" value="1"/>
</dbReference>